<dbReference type="InterPro" id="IPR029016">
    <property type="entry name" value="GAF-like_dom_sf"/>
</dbReference>
<feature type="domain" description="GGDEF" evidence="1">
    <location>
        <begin position="223"/>
        <end position="353"/>
    </location>
</feature>
<reference evidence="2 3" key="1">
    <citation type="submission" date="2023-05" db="EMBL/GenBank/DDBJ databases">
        <authorList>
            <person name="Gao F."/>
        </authorList>
    </citation>
    <scope>NUCLEOTIDE SEQUENCE [LARGE SCALE GENOMIC DNA]</scope>
    <source>
        <strain evidence="2 3">MIMF12</strain>
    </source>
</reference>
<dbReference type="InterPro" id="IPR000160">
    <property type="entry name" value="GGDEF_dom"/>
</dbReference>
<protein>
    <submittedName>
        <fullName evidence="2">Sensor domain-containing diguanylate cyclase</fullName>
        <ecNumber evidence="2">2.7.7.65</ecNumber>
    </submittedName>
</protein>
<dbReference type="Pfam" id="PF00990">
    <property type="entry name" value="GGDEF"/>
    <property type="match status" value="1"/>
</dbReference>
<dbReference type="InterPro" id="IPR029787">
    <property type="entry name" value="Nucleotide_cyclase"/>
</dbReference>
<dbReference type="PROSITE" id="PS50887">
    <property type="entry name" value="GGDEF"/>
    <property type="match status" value="1"/>
</dbReference>
<proteinExistence type="predicted"/>
<dbReference type="InterPro" id="IPR003018">
    <property type="entry name" value="GAF"/>
</dbReference>
<evidence type="ECO:0000313" key="2">
    <source>
        <dbReference type="EMBL" id="MDL2344367.1"/>
    </source>
</evidence>
<dbReference type="Proteomes" id="UP001302059">
    <property type="component" value="Unassembled WGS sequence"/>
</dbReference>
<name>A0ABT7JH29_9DEIO</name>
<dbReference type="SMART" id="SM00065">
    <property type="entry name" value="GAF"/>
    <property type="match status" value="1"/>
</dbReference>
<dbReference type="SUPFAM" id="SSF55073">
    <property type="entry name" value="Nucleotide cyclase"/>
    <property type="match status" value="1"/>
</dbReference>
<dbReference type="RefSeq" id="WP_285523267.1">
    <property type="nucleotide sequence ID" value="NZ_JASNGB010000076.1"/>
</dbReference>
<keyword evidence="2" id="KW-0808">Transferase</keyword>
<dbReference type="Pfam" id="PF13185">
    <property type="entry name" value="GAF_2"/>
    <property type="match status" value="1"/>
</dbReference>
<dbReference type="SMART" id="SM00267">
    <property type="entry name" value="GGDEF"/>
    <property type="match status" value="1"/>
</dbReference>
<sequence>MSSQKAPLVRYQHLVQVLAALARSSHAPEAVVRTVHQQAGGLFPAQITLLALLEPGGDWRWELYEGERRLTQRLPFYPDGILETVMREGPLLIGDIDAYLDTHPHRARRVVSEDQTLLDLRAEDVPLPPPRPTLSMLFVPLEVRGEPAGVLSMQSYDWDAFDSTDLEFLGLLAQHVSIALENAALREDLERASLSDPLTGLANRRAFGRAVAGALADLQRGESAPTLVVMDVHKFKTYNDTLGHNAGDDVLRRVAEVLREVTGTQGTAYRLGGDEFALLLRRPPGELAALVRRVGAALAAAPWPPGVEGVRLQGGAVQAGPGMTPREWLSQADARLYRAKRRVGDRTEANWGWGLDLGEG</sequence>
<dbReference type="EMBL" id="JASNGB010000076">
    <property type="protein sequence ID" value="MDL2344367.1"/>
    <property type="molecule type" value="Genomic_DNA"/>
</dbReference>
<dbReference type="GO" id="GO:0052621">
    <property type="term" value="F:diguanylate cyclase activity"/>
    <property type="evidence" value="ECO:0007669"/>
    <property type="project" value="UniProtKB-EC"/>
</dbReference>
<evidence type="ECO:0000313" key="3">
    <source>
        <dbReference type="Proteomes" id="UP001302059"/>
    </source>
</evidence>
<evidence type="ECO:0000259" key="1">
    <source>
        <dbReference type="PROSITE" id="PS50887"/>
    </source>
</evidence>
<dbReference type="SUPFAM" id="SSF55781">
    <property type="entry name" value="GAF domain-like"/>
    <property type="match status" value="1"/>
</dbReference>
<comment type="caution">
    <text evidence="2">The sequence shown here is derived from an EMBL/GenBank/DDBJ whole genome shotgun (WGS) entry which is preliminary data.</text>
</comment>
<dbReference type="PANTHER" id="PTHR45138:SF9">
    <property type="entry name" value="DIGUANYLATE CYCLASE DGCM-RELATED"/>
    <property type="match status" value="1"/>
</dbReference>
<keyword evidence="3" id="KW-1185">Reference proteome</keyword>
<dbReference type="NCBIfam" id="TIGR00254">
    <property type="entry name" value="GGDEF"/>
    <property type="match status" value="1"/>
</dbReference>
<accession>A0ABT7JH29</accession>
<keyword evidence="2" id="KW-0548">Nucleotidyltransferase</keyword>
<dbReference type="InterPro" id="IPR043128">
    <property type="entry name" value="Rev_trsase/Diguanyl_cyclase"/>
</dbReference>
<organism evidence="2 3">
    <name type="scientific">Deinococcus rhizophilus</name>
    <dbReference type="NCBI Taxonomy" id="3049544"/>
    <lineage>
        <taxon>Bacteria</taxon>
        <taxon>Thermotogati</taxon>
        <taxon>Deinococcota</taxon>
        <taxon>Deinococci</taxon>
        <taxon>Deinococcales</taxon>
        <taxon>Deinococcaceae</taxon>
        <taxon>Deinococcus</taxon>
    </lineage>
</organism>
<gene>
    <name evidence="2" type="ORF">QOL99_09395</name>
</gene>
<dbReference type="Gene3D" id="3.30.450.40">
    <property type="match status" value="1"/>
</dbReference>
<dbReference type="InterPro" id="IPR050469">
    <property type="entry name" value="Diguanylate_Cyclase"/>
</dbReference>
<dbReference type="PANTHER" id="PTHR45138">
    <property type="entry name" value="REGULATORY COMPONENTS OF SENSORY TRANSDUCTION SYSTEM"/>
    <property type="match status" value="1"/>
</dbReference>
<dbReference type="EC" id="2.7.7.65" evidence="2"/>
<dbReference type="CDD" id="cd01949">
    <property type="entry name" value="GGDEF"/>
    <property type="match status" value="1"/>
</dbReference>
<dbReference type="Gene3D" id="3.30.70.270">
    <property type="match status" value="1"/>
</dbReference>